<evidence type="ECO:0000313" key="3">
    <source>
        <dbReference type="EMBL" id="MBD7916408.1"/>
    </source>
</evidence>
<keyword evidence="1" id="KW-0472">Membrane</keyword>
<dbReference type="Pfam" id="PF05569">
    <property type="entry name" value="Peptidase_M56"/>
    <property type="match status" value="1"/>
</dbReference>
<protein>
    <recommendedName>
        <fullName evidence="2">Peptidase M56 domain-containing protein</fullName>
    </recommendedName>
</protein>
<evidence type="ECO:0000313" key="4">
    <source>
        <dbReference type="Proteomes" id="UP000640335"/>
    </source>
</evidence>
<feature type="domain" description="Peptidase M56" evidence="2">
    <location>
        <begin position="3"/>
        <end position="68"/>
    </location>
</feature>
<proteinExistence type="predicted"/>
<dbReference type="RefSeq" id="WP_243190679.1">
    <property type="nucleotide sequence ID" value="NZ_JACSQZ010000079.1"/>
</dbReference>
<accession>A0ABR8Q7L2</accession>
<gene>
    <name evidence="3" type="ORF">H9660_14790</name>
</gene>
<dbReference type="InterPro" id="IPR008756">
    <property type="entry name" value="Peptidase_M56"/>
</dbReference>
<comment type="caution">
    <text evidence="3">The sequence shown here is derived from an EMBL/GenBank/DDBJ whole genome shotgun (WGS) entry which is preliminary data.</text>
</comment>
<feature type="transmembrane region" description="Helical" evidence="1">
    <location>
        <begin position="32"/>
        <end position="50"/>
    </location>
</feature>
<feature type="non-terminal residue" evidence="3">
    <location>
        <position position="95"/>
    </location>
</feature>
<feature type="transmembrane region" description="Helical" evidence="1">
    <location>
        <begin position="6"/>
        <end position="25"/>
    </location>
</feature>
<dbReference type="EMBL" id="JACSQZ010000079">
    <property type="protein sequence ID" value="MBD7916408.1"/>
    <property type="molecule type" value="Genomic_DNA"/>
</dbReference>
<dbReference type="Proteomes" id="UP000640335">
    <property type="component" value="Unassembled WGS sequence"/>
</dbReference>
<sequence length="95" mass="10854">MSFVIESSIVGSILVGLILLIRLILKQHMKKSIIYYLWFILIIKLLVPFGPESKISLFNLINITSKEETNLLVNNYKLPKEEVNYSISNIITSSV</sequence>
<evidence type="ECO:0000256" key="1">
    <source>
        <dbReference type="SAM" id="Phobius"/>
    </source>
</evidence>
<evidence type="ECO:0000259" key="2">
    <source>
        <dbReference type="Pfam" id="PF05569"/>
    </source>
</evidence>
<organism evidence="3 4">
    <name type="scientific">Clostridium gallinarum</name>
    <dbReference type="NCBI Taxonomy" id="2762246"/>
    <lineage>
        <taxon>Bacteria</taxon>
        <taxon>Bacillati</taxon>
        <taxon>Bacillota</taxon>
        <taxon>Clostridia</taxon>
        <taxon>Eubacteriales</taxon>
        <taxon>Clostridiaceae</taxon>
        <taxon>Clostridium</taxon>
    </lineage>
</organism>
<reference evidence="3 4" key="1">
    <citation type="submission" date="2020-08" db="EMBL/GenBank/DDBJ databases">
        <title>A Genomic Blueprint of the Chicken Gut Microbiome.</title>
        <authorList>
            <person name="Gilroy R."/>
            <person name="Ravi A."/>
            <person name="Getino M."/>
            <person name="Pursley I."/>
            <person name="Horton D.L."/>
            <person name="Alikhan N.-F."/>
            <person name="Baker D."/>
            <person name="Gharbi K."/>
            <person name="Hall N."/>
            <person name="Watson M."/>
            <person name="Adriaenssens E.M."/>
            <person name="Foster-Nyarko E."/>
            <person name="Jarju S."/>
            <person name="Secka A."/>
            <person name="Antonio M."/>
            <person name="Oren A."/>
            <person name="Chaudhuri R."/>
            <person name="La Ragione R.M."/>
            <person name="Hildebrand F."/>
            <person name="Pallen M.J."/>
        </authorList>
    </citation>
    <scope>NUCLEOTIDE SEQUENCE [LARGE SCALE GENOMIC DNA]</scope>
    <source>
        <strain evidence="3 4">Sa3CUN1</strain>
    </source>
</reference>
<name>A0ABR8Q7L2_9CLOT</name>
<keyword evidence="4" id="KW-1185">Reference proteome</keyword>
<keyword evidence="1" id="KW-0812">Transmembrane</keyword>
<keyword evidence="1" id="KW-1133">Transmembrane helix</keyword>